<evidence type="ECO:0000313" key="1">
    <source>
        <dbReference type="EMBL" id="KAK3776347.1"/>
    </source>
</evidence>
<name>A0AAE0ZVX7_9GAST</name>
<organism evidence="1 2">
    <name type="scientific">Elysia crispata</name>
    <name type="common">lettuce slug</name>
    <dbReference type="NCBI Taxonomy" id="231223"/>
    <lineage>
        <taxon>Eukaryota</taxon>
        <taxon>Metazoa</taxon>
        <taxon>Spiralia</taxon>
        <taxon>Lophotrochozoa</taxon>
        <taxon>Mollusca</taxon>
        <taxon>Gastropoda</taxon>
        <taxon>Heterobranchia</taxon>
        <taxon>Euthyneura</taxon>
        <taxon>Panpulmonata</taxon>
        <taxon>Sacoglossa</taxon>
        <taxon>Placobranchoidea</taxon>
        <taxon>Plakobranchidae</taxon>
        <taxon>Elysia</taxon>
    </lineage>
</organism>
<proteinExistence type="predicted"/>
<keyword evidence="2" id="KW-1185">Reference proteome</keyword>
<dbReference type="AlphaFoldDB" id="A0AAE0ZVX7"/>
<sequence>MAHYRELEHRKNDEKQRHFGSLDIEKKLSHSVFTQPRHPVPPTAGSVPTASTSVTVLGLLHVINTMVPVAQAVTRTGLDLPVNMHGWVLPSLEQLQLSSWLTDNRDTTCNRENLRSVTVTLDTPILLTWLRVVVNDEVHLSAMKISYRIESSPSTECPKSNTAEINRLTMDISCLTEYPVTSVTLSGQGVKFLCSLYISADHVKTRACCVSHSAQTSLGEISPLRSREDTSVLCEPLSSDLTR</sequence>
<dbReference type="EMBL" id="JAWDGP010003220">
    <property type="protein sequence ID" value="KAK3776347.1"/>
    <property type="molecule type" value="Genomic_DNA"/>
</dbReference>
<protein>
    <submittedName>
        <fullName evidence="1">Uncharacterized protein</fullName>
    </submittedName>
</protein>
<comment type="caution">
    <text evidence="1">The sequence shown here is derived from an EMBL/GenBank/DDBJ whole genome shotgun (WGS) entry which is preliminary data.</text>
</comment>
<gene>
    <name evidence="1" type="ORF">RRG08_000528</name>
</gene>
<reference evidence="1" key="1">
    <citation type="journal article" date="2023" name="G3 (Bethesda)">
        <title>A reference genome for the long-term kleptoplast-retaining sea slug Elysia crispata morphotype clarki.</title>
        <authorList>
            <person name="Eastman K.E."/>
            <person name="Pendleton A.L."/>
            <person name="Shaikh M.A."/>
            <person name="Suttiyut T."/>
            <person name="Ogas R."/>
            <person name="Tomko P."/>
            <person name="Gavelis G."/>
            <person name="Widhalm J.R."/>
            <person name="Wisecaver J.H."/>
        </authorList>
    </citation>
    <scope>NUCLEOTIDE SEQUENCE</scope>
    <source>
        <strain evidence="1">ECLA1</strain>
    </source>
</reference>
<evidence type="ECO:0000313" key="2">
    <source>
        <dbReference type="Proteomes" id="UP001283361"/>
    </source>
</evidence>
<dbReference type="Proteomes" id="UP001283361">
    <property type="component" value="Unassembled WGS sequence"/>
</dbReference>
<accession>A0AAE0ZVX7</accession>